<evidence type="ECO:0000313" key="3">
    <source>
        <dbReference type="Proteomes" id="UP000002640"/>
    </source>
</evidence>
<evidence type="ECO:0000313" key="2">
    <source>
        <dbReference type="EMBL" id="EGZ06916.1"/>
    </source>
</evidence>
<gene>
    <name evidence="2" type="ORF">PHYSODRAFT_341083</name>
</gene>
<proteinExistence type="predicted"/>
<dbReference type="AlphaFoldDB" id="G5AC41"/>
<dbReference type="KEGG" id="psoj:PHYSODRAFT_341083"/>
<organism evidence="2 3">
    <name type="scientific">Phytophthora sojae (strain P6497)</name>
    <name type="common">Soybean stem and root rot agent</name>
    <name type="synonym">Phytophthora megasperma f. sp. glycines</name>
    <dbReference type="NCBI Taxonomy" id="1094619"/>
    <lineage>
        <taxon>Eukaryota</taxon>
        <taxon>Sar</taxon>
        <taxon>Stramenopiles</taxon>
        <taxon>Oomycota</taxon>
        <taxon>Peronosporomycetes</taxon>
        <taxon>Peronosporales</taxon>
        <taxon>Peronosporaceae</taxon>
        <taxon>Phytophthora</taxon>
    </lineage>
</organism>
<dbReference type="GeneID" id="20648025"/>
<dbReference type="InParanoid" id="G5AC41"/>
<dbReference type="Proteomes" id="UP000002640">
    <property type="component" value="Unassembled WGS sequence"/>
</dbReference>
<name>G5AC41_PHYSP</name>
<dbReference type="RefSeq" id="XP_009537680.1">
    <property type="nucleotide sequence ID" value="XM_009539385.1"/>
</dbReference>
<feature type="compositionally biased region" description="Basic and acidic residues" evidence="1">
    <location>
        <begin position="106"/>
        <end position="119"/>
    </location>
</feature>
<keyword evidence="3" id="KW-1185">Reference proteome</keyword>
<protein>
    <recommendedName>
        <fullName evidence="4">WW domain-containing protein</fullName>
    </recommendedName>
</protein>
<evidence type="ECO:0008006" key="4">
    <source>
        <dbReference type="Google" id="ProtNLM"/>
    </source>
</evidence>
<dbReference type="EMBL" id="JH159163">
    <property type="protein sequence ID" value="EGZ06916.1"/>
    <property type="molecule type" value="Genomic_DNA"/>
</dbReference>
<accession>G5AC41</accession>
<sequence>MGRLLGASDLPPETKVAVALFLVDLAARGTGASAATVAESATGAKILAKTHELADKIAAGATIVDSAMRDEESILQEQLAKQQHEEAEEAEREQTRLRQEEEEADQPERAAAERVDRAMGRGAGKLSYVNKQTDMSSWEKPRRILAMKYY</sequence>
<reference evidence="2 3" key="1">
    <citation type="journal article" date="2006" name="Science">
        <title>Phytophthora genome sequences uncover evolutionary origins and mechanisms of pathogenesis.</title>
        <authorList>
            <person name="Tyler B.M."/>
            <person name="Tripathy S."/>
            <person name="Zhang X."/>
            <person name="Dehal P."/>
            <person name="Jiang R.H."/>
            <person name="Aerts A."/>
            <person name="Arredondo F.D."/>
            <person name="Baxter L."/>
            <person name="Bensasson D."/>
            <person name="Beynon J.L."/>
            <person name="Chapman J."/>
            <person name="Damasceno C.M."/>
            <person name="Dorrance A.E."/>
            <person name="Dou D."/>
            <person name="Dickerman A.W."/>
            <person name="Dubchak I.L."/>
            <person name="Garbelotto M."/>
            <person name="Gijzen M."/>
            <person name="Gordon S.G."/>
            <person name="Govers F."/>
            <person name="Grunwald N.J."/>
            <person name="Huang W."/>
            <person name="Ivors K.L."/>
            <person name="Jones R.W."/>
            <person name="Kamoun S."/>
            <person name="Krampis K."/>
            <person name="Lamour K.H."/>
            <person name="Lee M.K."/>
            <person name="McDonald W.H."/>
            <person name="Medina M."/>
            <person name="Meijer H.J."/>
            <person name="Nordberg E.K."/>
            <person name="Maclean D.J."/>
            <person name="Ospina-Giraldo M.D."/>
            <person name="Morris P.F."/>
            <person name="Phuntumart V."/>
            <person name="Putnam N.H."/>
            <person name="Rash S."/>
            <person name="Rose J.K."/>
            <person name="Sakihama Y."/>
            <person name="Salamov A.A."/>
            <person name="Savidor A."/>
            <person name="Scheuring C.F."/>
            <person name="Smith B.M."/>
            <person name="Sobral B.W."/>
            <person name="Terry A."/>
            <person name="Torto-Alalibo T.A."/>
            <person name="Win J."/>
            <person name="Xu Z."/>
            <person name="Zhang H."/>
            <person name="Grigoriev I.V."/>
            <person name="Rokhsar D.S."/>
            <person name="Boore J.L."/>
        </authorList>
    </citation>
    <scope>NUCLEOTIDE SEQUENCE [LARGE SCALE GENOMIC DNA]</scope>
    <source>
        <strain evidence="2 3">P6497</strain>
    </source>
</reference>
<evidence type="ECO:0000256" key="1">
    <source>
        <dbReference type="SAM" id="MobiDB-lite"/>
    </source>
</evidence>
<feature type="region of interest" description="Disordered" evidence="1">
    <location>
        <begin position="77"/>
        <end position="137"/>
    </location>
</feature>